<reference evidence="1 2" key="1">
    <citation type="submission" date="2013-02" db="EMBL/GenBank/DDBJ databases">
        <authorList>
            <person name="Fiebig A."/>
            <person name="Goeker M."/>
            <person name="Klenk H.-P.P."/>
        </authorList>
    </citation>
    <scope>NUCLEOTIDE SEQUENCE [LARGE SCALE GENOMIC DNA]</scope>
    <source>
        <strain evidence="1 2">DSM 19309</strain>
    </source>
</reference>
<proteinExistence type="predicted"/>
<dbReference type="EMBL" id="AOSK01000087">
    <property type="protein sequence ID" value="EYD75299.1"/>
    <property type="molecule type" value="Genomic_DNA"/>
</dbReference>
<organism evidence="1 2">
    <name type="scientific">Rubellimicrobium mesophilum DSM 19309</name>
    <dbReference type="NCBI Taxonomy" id="442562"/>
    <lineage>
        <taxon>Bacteria</taxon>
        <taxon>Pseudomonadati</taxon>
        <taxon>Pseudomonadota</taxon>
        <taxon>Alphaproteobacteria</taxon>
        <taxon>Rhodobacterales</taxon>
        <taxon>Roseobacteraceae</taxon>
        <taxon>Rubellimicrobium</taxon>
    </lineage>
</organism>
<accession>A0A017HND6</accession>
<evidence type="ECO:0000313" key="2">
    <source>
        <dbReference type="Proteomes" id="UP000019666"/>
    </source>
</evidence>
<name>A0A017HND6_9RHOB</name>
<dbReference type="AlphaFoldDB" id="A0A017HND6"/>
<comment type="caution">
    <text evidence="1">The sequence shown here is derived from an EMBL/GenBank/DDBJ whole genome shotgun (WGS) entry which is preliminary data.</text>
</comment>
<keyword evidence="2" id="KW-1185">Reference proteome</keyword>
<dbReference type="HOGENOM" id="CLU_3029655_0_0_5"/>
<protein>
    <submittedName>
        <fullName evidence="1">Uncharacterized protein</fullName>
    </submittedName>
</protein>
<dbReference type="Proteomes" id="UP000019666">
    <property type="component" value="Unassembled WGS sequence"/>
</dbReference>
<gene>
    <name evidence="1" type="ORF">Rumeso_03123</name>
</gene>
<evidence type="ECO:0000313" key="1">
    <source>
        <dbReference type="EMBL" id="EYD75299.1"/>
    </source>
</evidence>
<sequence length="55" mass="5962">MPARPALIKQADLTRIAKAMRLAGVTDWRADIGPSGTVSIIAGKSSNNHRKCDWD</sequence>